<evidence type="ECO:0000256" key="1">
    <source>
        <dbReference type="SAM" id="MobiDB-lite"/>
    </source>
</evidence>
<feature type="compositionally biased region" description="Low complexity" evidence="1">
    <location>
        <begin position="192"/>
        <end position="212"/>
    </location>
</feature>
<reference evidence="2" key="1">
    <citation type="journal article" date="2020" name="Fungal Divers.">
        <title>Resolving the Mortierellaceae phylogeny through synthesis of multi-gene phylogenetics and phylogenomics.</title>
        <authorList>
            <person name="Vandepol N."/>
            <person name="Liber J."/>
            <person name="Desiro A."/>
            <person name="Na H."/>
            <person name="Kennedy M."/>
            <person name="Barry K."/>
            <person name="Grigoriev I.V."/>
            <person name="Miller A.N."/>
            <person name="O'Donnell K."/>
            <person name="Stajich J.E."/>
            <person name="Bonito G."/>
        </authorList>
    </citation>
    <scope>NUCLEOTIDE SEQUENCE</scope>
    <source>
        <strain evidence="2">KOD948</strain>
    </source>
</reference>
<keyword evidence="3" id="KW-1185">Reference proteome</keyword>
<feature type="region of interest" description="Disordered" evidence="1">
    <location>
        <begin position="247"/>
        <end position="267"/>
    </location>
</feature>
<feature type="compositionally biased region" description="Low complexity" evidence="1">
    <location>
        <begin position="251"/>
        <end position="264"/>
    </location>
</feature>
<feature type="region of interest" description="Disordered" evidence="1">
    <location>
        <begin position="1"/>
        <end position="98"/>
    </location>
</feature>
<dbReference type="Proteomes" id="UP000726737">
    <property type="component" value="Unassembled WGS sequence"/>
</dbReference>
<accession>A0A9P6Q596</accession>
<dbReference type="AlphaFoldDB" id="A0A9P6Q596"/>
<dbReference type="OrthoDB" id="2449773at2759"/>
<protein>
    <submittedName>
        <fullName evidence="2">Uncharacterized protein</fullName>
    </submittedName>
</protein>
<organism evidence="2 3">
    <name type="scientific">Mortierella polycephala</name>
    <dbReference type="NCBI Taxonomy" id="41804"/>
    <lineage>
        <taxon>Eukaryota</taxon>
        <taxon>Fungi</taxon>
        <taxon>Fungi incertae sedis</taxon>
        <taxon>Mucoromycota</taxon>
        <taxon>Mortierellomycotina</taxon>
        <taxon>Mortierellomycetes</taxon>
        <taxon>Mortierellales</taxon>
        <taxon>Mortierellaceae</taxon>
        <taxon>Mortierella</taxon>
    </lineage>
</organism>
<sequence>MDHDQEQDPLYPFHPQGNNNSSGNGSNNNNSSNNSSHTGVHSHSSSHAGSLTYHHTPQSHQHQELQQHGLLSSVQPQQQAFVSQHTSQHGGNNDYHGYHADLQKAMPHQMDIYQSPPQPQDQQLINPLLNRHLNSPSQFQAPHHQQQQNHPYQQQHHHSQHPYQQPSPYSYQQQHQQHQQHPKAYPDQHSNPVTPSPTTGSASTMSSATTPTIPYHGGGYPYLDGVSALSQVQRHGSPAASFHVSGNPTVPTSASSQIASPPSAHHLGAGLPLAIPAWTTTTASPNEQDIQPRQHQNQATQSADGPLPPPHVHSQPARDL</sequence>
<gene>
    <name evidence="2" type="ORF">BG011_002440</name>
</gene>
<feature type="region of interest" description="Disordered" evidence="1">
    <location>
        <begin position="283"/>
        <end position="320"/>
    </location>
</feature>
<feature type="non-terminal residue" evidence="2">
    <location>
        <position position="320"/>
    </location>
</feature>
<evidence type="ECO:0000313" key="3">
    <source>
        <dbReference type="Proteomes" id="UP000726737"/>
    </source>
</evidence>
<feature type="compositionally biased region" description="Polar residues" evidence="1">
    <location>
        <begin position="74"/>
        <end position="91"/>
    </location>
</feature>
<feature type="compositionally biased region" description="Low complexity" evidence="1">
    <location>
        <begin position="58"/>
        <end position="73"/>
    </location>
</feature>
<comment type="caution">
    <text evidence="2">The sequence shown here is derived from an EMBL/GenBank/DDBJ whole genome shotgun (WGS) entry which is preliminary data.</text>
</comment>
<dbReference type="EMBL" id="JAAAJA010000178">
    <property type="protein sequence ID" value="KAG0259703.1"/>
    <property type="molecule type" value="Genomic_DNA"/>
</dbReference>
<feature type="compositionally biased region" description="Low complexity" evidence="1">
    <location>
        <begin position="17"/>
        <end position="50"/>
    </location>
</feature>
<feature type="compositionally biased region" description="Polar residues" evidence="1">
    <location>
        <begin position="283"/>
        <end position="303"/>
    </location>
</feature>
<feature type="compositionally biased region" description="Low complexity" evidence="1">
    <location>
        <begin position="161"/>
        <end position="179"/>
    </location>
</feature>
<feature type="compositionally biased region" description="Low complexity" evidence="1">
    <location>
        <begin position="135"/>
        <end position="154"/>
    </location>
</feature>
<name>A0A9P6Q596_9FUNG</name>
<feature type="region of interest" description="Disordered" evidence="1">
    <location>
        <begin position="133"/>
        <end position="212"/>
    </location>
</feature>
<proteinExistence type="predicted"/>
<evidence type="ECO:0000313" key="2">
    <source>
        <dbReference type="EMBL" id="KAG0259703.1"/>
    </source>
</evidence>